<proteinExistence type="predicted"/>
<reference evidence="2" key="1">
    <citation type="journal article" date="2014" name="Front. Microbiol.">
        <title>High frequency of phylogenetically diverse reductive dehalogenase-homologous genes in deep subseafloor sedimentary metagenomes.</title>
        <authorList>
            <person name="Kawai M."/>
            <person name="Futagami T."/>
            <person name="Toyoda A."/>
            <person name="Takaki Y."/>
            <person name="Nishi S."/>
            <person name="Hori S."/>
            <person name="Arai W."/>
            <person name="Tsubouchi T."/>
            <person name="Morono Y."/>
            <person name="Uchiyama I."/>
            <person name="Ito T."/>
            <person name="Fujiyama A."/>
            <person name="Inagaki F."/>
            <person name="Takami H."/>
        </authorList>
    </citation>
    <scope>NUCLEOTIDE SEQUENCE</scope>
    <source>
        <strain evidence="2">Expedition CK06-06</strain>
    </source>
</reference>
<dbReference type="AlphaFoldDB" id="X1UW08"/>
<keyword evidence="1" id="KW-1133">Transmembrane helix</keyword>
<feature type="non-terminal residue" evidence="2">
    <location>
        <position position="94"/>
    </location>
</feature>
<name>X1UW08_9ZZZZ</name>
<gene>
    <name evidence="2" type="ORF">S12H4_40867</name>
</gene>
<protein>
    <submittedName>
        <fullName evidence="2">Uncharacterized protein</fullName>
    </submittedName>
</protein>
<feature type="transmembrane region" description="Helical" evidence="1">
    <location>
        <begin position="12"/>
        <end position="39"/>
    </location>
</feature>
<dbReference type="EMBL" id="BARW01024842">
    <property type="protein sequence ID" value="GAI96529.1"/>
    <property type="molecule type" value="Genomic_DNA"/>
</dbReference>
<comment type="caution">
    <text evidence="2">The sequence shown here is derived from an EMBL/GenBank/DDBJ whole genome shotgun (WGS) entry which is preliminary data.</text>
</comment>
<evidence type="ECO:0000313" key="2">
    <source>
        <dbReference type="EMBL" id="GAI96529.1"/>
    </source>
</evidence>
<accession>X1UW08</accession>
<keyword evidence="1" id="KW-0812">Transmembrane</keyword>
<organism evidence="2">
    <name type="scientific">marine sediment metagenome</name>
    <dbReference type="NCBI Taxonomy" id="412755"/>
    <lineage>
        <taxon>unclassified sequences</taxon>
        <taxon>metagenomes</taxon>
        <taxon>ecological metagenomes</taxon>
    </lineage>
</organism>
<evidence type="ECO:0000256" key="1">
    <source>
        <dbReference type="SAM" id="Phobius"/>
    </source>
</evidence>
<sequence>MKRPKISRPQTIYGGIIYWFSIVATVVCTIGPVIVISFINNNIMNPHYLFSAIWKGKDAEVVWQVARGGFPGGHFWLHNLTMGDGFTQFGLVIG</sequence>
<keyword evidence="1" id="KW-0472">Membrane</keyword>